<dbReference type="SUPFAM" id="SSF47413">
    <property type="entry name" value="lambda repressor-like DNA-binding domains"/>
    <property type="match status" value="1"/>
</dbReference>
<evidence type="ECO:0000313" key="7">
    <source>
        <dbReference type="Proteomes" id="UP000190188"/>
    </source>
</evidence>
<keyword evidence="2" id="KW-0812">Transmembrane</keyword>
<accession>A0A1T2X1B4</accession>
<dbReference type="Proteomes" id="UP000190188">
    <property type="component" value="Unassembled WGS sequence"/>
</dbReference>
<evidence type="ECO:0000256" key="2">
    <source>
        <dbReference type="ARBA" id="ARBA00022692"/>
    </source>
</evidence>
<dbReference type="Gene3D" id="1.10.260.40">
    <property type="entry name" value="lambda repressor-like DNA-binding domains"/>
    <property type="match status" value="1"/>
</dbReference>
<dbReference type="OrthoDB" id="9793277at2"/>
<protein>
    <submittedName>
        <fullName evidence="6">DNA-binding protein</fullName>
    </submittedName>
</protein>
<dbReference type="STRING" id="1324314.BVG16_27745"/>
<dbReference type="GO" id="GO:0012505">
    <property type="term" value="C:endomembrane system"/>
    <property type="evidence" value="ECO:0007669"/>
    <property type="project" value="UniProtKB-SubCell"/>
</dbReference>
<comment type="subcellular location">
    <subcellularLocation>
        <location evidence="1">Endomembrane system</location>
        <topology evidence="1">Multi-pass membrane protein</topology>
    </subcellularLocation>
</comment>
<keyword evidence="3" id="KW-1133">Transmembrane helix</keyword>
<dbReference type="InterPro" id="IPR001387">
    <property type="entry name" value="Cro/C1-type_HTH"/>
</dbReference>
<evidence type="ECO:0000259" key="5">
    <source>
        <dbReference type="PROSITE" id="PS50943"/>
    </source>
</evidence>
<keyword evidence="4" id="KW-0472">Membrane</keyword>
<sequence>MDSNIGLLLKSLLKKHSLSMRKLSTLTGIDTATISRIVNGKQPAKLSHLKQFAEHLHMPLEKLVEATVFDGNEPGSEPLSDIHHSVNTIQEVLASSYLFDQKYTTERVQQELEKYEQYAQTAEGNQMIYDDFRSKVEQVNGAGPFIEQLKQMFEKYCHEDTTVHERAVLGSGLLYFISSVDIIPDYLFPLGYLDDAIAVQLVLQRLSQINHPA</sequence>
<evidence type="ECO:0000256" key="4">
    <source>
        <dbReference type="ARBA" id="ARBA00023136"/>
    </source>
</evidence>
<dbReference type="Pfam" id="PF06803">
    <property type="entry name" value="DUF1232"/>
    <property type="match status" value="1"/>
</dbReference>
<dbReference type="RefSeq" id="WP_078502453.1">
    <property type="nucleotide sequence ID" value="NZ_MSZX01000015.1"/>
</dbReference>
<dbReference type="InterPro" id="IPR010982">
    <property type="entry name" value="Lambda_DNA-bd_dom_sf"/>
</dbReference>
<dbReference type="PROSITE" id="PS50943">
    <property type="entry name" value="HTH_CROC1"/>
    <property type="match status" value="1"/>
</dbReference>
<dbReference type="GO" id="GO:0003677">
    <property type="term" value="F:DNA binding"/>
    <property type="evidence" value="ECO:0007669"/>
    <property type="project" value="UniProtKB-KW"/>
</dbReference>
<gene>
    <name evidence="6" type="ORF">BVG16_27745</name>
</gene>
<dbReference type="CDD" id="cd00093">
    <property type="entry name" value="HTH_XRE"/>
    <property type="match status" value="1"/>
</dbReference>
<dbReference type="AlphaFoldDB" id="A0A1T2X1B4"/>
<dbReference type="Pfam" id="PF01381">
    <property type="entry name" value="HTH_3"/>
    <property type="match status" value="1"/>
</dbReference>
<name>A0A1T2X1B4_9BACL</name>
<keyword evidence="7" id="KW-1185">Reference proteome</keyword>
<comment type="caution">
    <text evidence="6">The sequence shown here is derived from an EMBL/GenBank/DDBJ whole genome shotgun (WGS) entry which is preliminary data.</text>
</comment>
<reference evidence="6 7" key="1">
    <citation type="submission" date="2017-01" db="EMBL/GenBank/DDBJ databases">
        <title>Genome analysis of Paenibacillus selenitrireducens ES3-24.</title>
        <authorList>
            <person name="Xu D."/>
            <person name="Yao R."/>
            <person name="Zheng S."/>
        </authorList>
    </citation>
    <scope>NUCLEOTIDE SEQUENCE [LARGE SCALE GENOMIC DNA]</scope>
    <source>
        <strain evidence="6 7">ES3-24</strain>
    </source>
</reference>
<evidence type="ECO:0000313" key="6">
    <source>
        <dbReference type="EMBL" id="OPA73605.1"/>
    </source>
</evidence>
<keyword evidence="6" id="KW-0238">DNA-binding</keyword>
<dbReference type="SMART" id="SM00530">
    <property type="entry name" value="HTH_XRE"/>
    <property type="match status" value="1"/>
</dbReference>
<proteinExistence type="predicted"/>
<evidence type="ECO:0000256" key="1">
    <source>
        <dbReference type="ARBA" id="ARBA00004127"/>
    </source>
</evidence>
<feature type="domain" description="HTH cro/C1-type" evidence="5">
    <location>
        <begin position="9"/>
        <end position="63"/>
    </location>
</feature>
<organism evidence="6 7">
    <name type="scientific">Paenibacillus selenitireducens</name>
    <dbReference type="NCBI Taxonomy" id="1324314"/>
    <lineage>
        <taxon>Bacteria</taxon>
        <taxon>Bacillati</taxon>
        <taxon>Bacillota</taxon>
        <taxon>Bacilli</taxon>
        <taxon>Bacillales</taxon>
        <taxon>Paenibacillaceae</taxon>
        <taxon>Paenibacillus</taxon>
    </lineage>
</organism>
<evidence type="ECO:0000256" key="3">
    <source>
        <dbReference type="ARBA" id="ARBA00022989"/>
    </source>
</evidence>
<dbReference type="InterPro" id="IPR010652">
    <property type="entry name" value="DUF1232"/>
</dbReference>
<dbReference type="EMBL" id="MSZX01000015">
    <property type="protein sequence ID" value="OPA73605.1"/>
    <property type="molecule type" value="Genomic_DNA"/>
</dbReference>